<keyword evidence="2" id="KW-0472">Membrane</keyword>
<accession>A0AAW1GUM5</accession>
<reference evidence="4" key="1">
    <citation type="submission" date="2024-03" db="EMBL/GenBank/DDBJ databases">
        <title>WGS assembly of Saponaria officinalis var. Norfolk2.</title>
        <authorList>
            <person name="Jenkins J."/>
            <person name="Shu S."/>
            <person name="Grimwood J."/>
            <person name="Barry K."/>
            <person name="Goodstein D."/>
            <person name="Schmutz J."/>
            <person name="Leebens-Mack J."/>
            <person name="Osbourn A."/>
        </authorList>
    </citation>
    <scope>NUCLEOTIDE SEQUENCE [LARGE SCALE GENOMIC DNA]</scope>
    <source>
        <strain evidence="4">JIC</strain>
    </source>
</reference>
<evidence type="ECO:0000259" key="3">
    <source>
        <dbReference type="Pfam" id="PF03168"/>
    </source>
</evidence>
<feature type="compositionally biased region" description="Basic residues" evidence="1">
    <location>
        <begin position="39"/>
        <end position="48"/>
    </location>
</feature>
<sequence length="233" mass="26021">MNKPSHTHHPPQPPPHYPQHHPPPPPRPQYPHPPAPPHRPPKPPKPRRTTLASCIVATIFLTFLVILLFILYFSLFKPKDPKITITAIEIPTFTVSPNSTTVSFTFSQYAAVHNPNRAAFHHFDSSLQLLYAGNQVAFMFIPAGNISAGSTVYMSATFSVKSFPIMSGNVPAMEMPVVSDGFDRVQPTMEMEVRMEMVGRVRVLWFFTHHVESLADCRLQVAINGGSVFGFHC</sequence>
<feature type="domain" description="Late embryogenesis abundant protein LEA-2 subgroup" evidence="3">
    <location>
        <begin position="111"/>
        <end position="212"/>
    </location>
</feature>
<dbReference type="Pfam" id="PF03168">
    <property type="entry name" value="LEA_2"/>
    <property type="match status" value="1"/>
</dbReference>
<dbReference type="InterPro" id="IPR055301">
    <property type="entry name" value="Lea14-like_2"/>
</dbReference>
<proteinExistence type="predicted"/>
<keyword evidence="5" id="KW-1185">Reference proteome</keyword>
<keyword evidence="2" id="KW-0812">Transmembrane</keyword>
<dbReference type="AlphaFoldDB" id="A0AAW1GUM5"/>
<evidence type="ECO:0000313" key="5">
    <source>
        <dbReference type="Proteomes" id="UP001443914"/>
    </source>
</evidence>
<keyword evidence="2" id="KW-1133">Transmembrane helix</keyword>
<protein>
    <recommendedName>
        <fullName evidence="3">Late embryogenesis abundant protein LEA-2 subgroup domain-containing protein</fullName>
    </recommendedName>
</protein>
<gene>
    <name evidence="4" type="ORF">RND81_13G058800</name>
</gene>
<evidence type="ECO:0000256" key="1">
    <source>
        <dbReference type="SAM" id="MobiDB-lite"/>
    </source>
</evidence>
<evidence type="ECO:0000256" key="2">
    <source>
        <dbReference type="SAM" id="Phobius"/>
    </source>
</evidence>
<name>A0AAW1GUM5_SAPOF</name>
<feature type="region of interest" description="Disordered" evidence="1">
    <location>
        <begin position="1"/>
        <end position="48"/>
    </location>
</feature>
<dbReference type="PANTHER" id="PTHR31852">
    <property type="entry name" value="LATE EMBRYOGENESIS ABUNDANT (LEA) HYDROXYPROLINE-RICH GLYCOPROTEIN FAMILY"/>
    <property type="match status" value="1"/>
</dbReference>
<dbReference type="Proteomes" id="UP001443914">
    <property type="component" value="Unassembled WGS sequence"/>
</dbReference>
<dbReference type="SUPFAM" id="SSF117070">
    <property type="entry name" value="LEA14-like"/>
    <property type="match status" value="1"/>
</dbReference>
<evidence type="ECO:0000313" key="4">
    <source>
        <dbReference type="EMBL" id="KAK9668416.1"/>
    </source>
</evidence>
<feature type="transmembrane region" description="Helical" evidence="2">
    <location>
        <begin position="50"/>
        <end position="73"/>
    </location>
</feature>
<dbReference type="InterPro" id="IPR004864">
    <property type="entry name" value="LEA_2"/>
</dbReference>
<dbReference type="EMBL" id="JBDFQZ010000013">
    <property type="protein sequence ID" value="KAK9668416.1"/>
    <property type="molecule type" value="Genomic_DNA"/>
</dbReference>
<comment type="caution">
    <text evidence="4">The sequence shown here is derived from an EMBL/GenBank/DDBJ whole genome shotgun (WGS) entry which is preliminary data.</text>
</comment>
<organism evidence="4 5">
    <name type="scientific">Saponaria officinalis</name>
    <name type="common">Common soapwort</name>
    <name type="synonym">Lychnis saponaria</name>
    <dbReference type="NCBI Taxonomy" id="3572"/>
    <lineage>
        <taxon>Eukaryota</taxon>
        <taxon>Viridiplantae</taxon>
        <taxon>Streptophyta</taxon>
        <taxon>Embryophyta</taxon>
        <taxon>Tracheophyta</taxon>
        <taxon>Spermatophyta</taxon>
        <taxon>Magnoliopsida</taxon>
        <taxon>eudicotyledons</taxon>
        <taxon>Gunneridae</taxon>
        <taxon>Pentapetalae</taxon>
        <taxon>Caryophyllales</taxon>
        <taxon>Caryophyllaceae</taxon>
        <taxon>Caryophylleae</taxon>
        <taxon>Saponaria</taxon>
    </lineage>
</organism>
<feature type="compositionally biased region" description="Pro residues" evidence="1">
    <location>
        <begin position="10"/>
        <end position="38"/>
    </location>
</feature>